<accession>A0A9P6DVM6</accession>
<keyword evidence="2" id="KW-1185">Reference proteome</keyword>
<dbReference type="AlphaFoldDB" id="A0A9P6DVM6"/>
<gene>
    <name evidence="1" type="ORF">BS47DRAFT_1393869</name>
</gene>
<dbReference type="Proteomes" id="UP000886523">
    <property type="component" value="Unassembled WGS sequence"/>
</dbReference>
<reference evidence="1" key="1">
    <citation type="journal article" date="2020" name="Nat. Commun.">
        <title>Large-scale genome sequencing of mycorrhizal fungi provides insights into the early evolution of symbiotic traits.</title>
        <authorList>
            <person name="Miyauchi S."/>
            <person name="Kiss E."/>
            <person name="Kuo A."/>
            <person name="Drula E."/>
            <person name="Kohler A."/>
            <person name="Sanchez-Garcia M."/>
            <person name="Morin E."/>
            <person name="Andreopoulos B."/>
            <person name="Barry K.W."/>
            <person name="Bonito G."/>
            <person name="Buee M."/>
            <person name="Carver A."/>
            <person name="Chen C."/>
            <person name="Cichocki N."/>
            <person name="Clum A."/>
            <person name="Culley D."/>
            <person name="Crous P.W."/>
            <person name="Fauchery L."/>
            <person name="Girlanda M."/>
            <person name="Hayes R.D."/>
            <person name="Keri Z."/>
            <person name="LaButti K."/>
            <person name="Lipzen A."/>
            <person name="Lombard V."/>
            <person name="Magnuson J."/>
            <person name="Maillard F."/>
            <person name="Murat C."/>
            <person name="Nolan M."/>
            <person name="Ohm R.A."/>
            <person name="Pangilinan J."/>
            <person name="Pereira M.F."/>
            <person name="Perotto S."/>
            <person name="Peter M."/>
            <person name="Pfister S."/>
            <person name="Riley R."/>
            <person name="Sitrit Y."/>
            <person name="Stielow J.B."/>
            <person name="Szollosi G."/>
            <person name="Zifcakova L."/>
            <person name="Stursova M."/>
            <person name="Spatafora J.W."/>
            <person name="Tedersoo L."/>
            <person name="Vaario L.M."/>
            <person name="Yamada A."/>
            <person name="Yan M."/>
            <person name="Wang P."/>
            <person name="Xu J."/>
            <person name="Bruns T."/>
            <person name="Baldrian P."/>
            <person name="Vilgalys R."/>
            <person name="Dunand C."/>
            <person name="Henrissat B."/>
            <person name="Grigoriev I.V."/>
            <person name="Hibbett D."/>
            <person name="Nagy L.G."/>
            <person name="Martin F.M."/>
        </authorList>
    </citation>
    <scope>NUCLEOTIDE SEQUENCE</scope>
    <source>
        <strain evidence="1">UP504</strain>
    </source>
</reference>
<organism evidence="1 2">
    <name type="scientific">Hydnum rufescens UP504</name>
    <dbReference type="NCBI Taxonomy" id="1448309"/>
    <lineage>
        <taxon>Eukaryota</taxon>
        <taxon>Fungi</taxon>
        <taxon>Dikarya</taxon>
        <taxon>Basidiomycota</taxon>
        <taxon>Agaricomycotina</taxon>
        <taxon>Agaricomycetes</taxon>
        <taxon>Cantharellales</taxon>
        <taxon>Hydnaceae</taxon>
        <taxon>Hydnum</taxon>
    </lineage>
</organism>
<evidence type="ECO:0000313" key="1">
    <source>
        <dbReference type="EMBL" id="KAF9512843.1"/>
    </source>
</evidence>
<sequence length="147" mass="15801">MLEISSQGPGYVLRNSIVYTWYLPVEPKHSFNHSALPLFISLKTLEGHGLGLFSVLVFAGALDEDRPLTSDSTAAALPASPYPYSHAVDLPHERHGGRRHSPYLVPDAASGEGGVLSISSSFPSGENDKSPVLIVAAFQYLAESFAY</sequence>
<dbReference type="EMBL" id="MU128981">
    <property type="protein sequence ID" value="KAF9512843.1"/>
    <property type="molecule type" value="Genomic_DNA"/>
</dbReference>
<name>A0A9P6DVM6_9AGAM</name>
<protein>
    <submittedName>
        <fullName evidence="1">Uncharacterized protein</fullName>
    </submittedName>
</protein>
<proteinExistence type="predicted"/>
<evidence type="ECO:0000313" key="2">
    <source>
        <dbReference type="Proteomes" id="UP000886523"/>
    </source>
</evidence>
<comment type="caution">
    <text evidence="1">The sequence shown here is derived from an EMBL/GenBank/DDBJ whole genome shotgun (WGS) entry which is preliminary data.</text>
</comment>